<feature type="non-terminal residue" evidence="2">
    <location>
        <position position="326"/>
    </location>
</feature>
<feature type="chain" id="PRO_5023815542" description="Right handed beta helix domain-containing protein" evidence="1">
    <location>
        <begin position="17"/>
        <end position="326"/>
    </location>
</feature>
<proteinExistence type="predicted"/>
<comment type="caution">
    <text evidence="2">The sequence shown here is derived from an EMBL/GenBank/DDBJ whole genome shotgun (WGS) entry which is preliminary data.</text>
</comment>
<dbReference type="Proteomes" id="UP000324800">
    <property type="component" value="Unassembled WGS sequence"/>
</dbReference>
<reference evidence="2 3" key="1">
    <citation type="submission" date="2019-03" db="EMBL/GenBank/DDBJ databases">
        <title>Single cell metagenomics reveals metabolic interactions within the superorganism composed of flagellate Streblomastix strix and complex community of Bacteroidetes bacteria on its surface.</title>
        <authorList>
            <person name="Treitli S.C."/>
            <person name="Kolisko M."/>
            <person name="Husnik F."/>
            <person name="Keeling P."/>
            <person name="Hampl V."/>
        </authorList>
    </citation>
    <scope>NUCLEOTIDE SEQUENCE [LARGE SCALE GENOMIC DNA]</scope>
    <source>
        <strain evidence="2">ST1C</strain>
    </source>
</reference>
<gene>
    <name evidence="2" type="ORF">EZS28_030951</name>
</gene>
<accession>A0A5J4UTN0</accession>
<feature type="signal peptide" evidence="1">
    <location>
        <begin position="1"/>
        <end position="16"/>
    </location>
</feature>
<evidence type="ECO:0000313" key="2">
    <source>
        <dbReference type="EMBL" id="KAA6373520.1"/>
    </source>
</evidence>
<dbReference type="InterPro" id="IPR011050">
    <property type="entry name" value="Pectin_lyase_fold/virulence"/>
</dbReference>
<evidence type="ECO:0000313" key="3">
    <source>
        <dbReference type="Proteomes" id="UP000324800"/>
    </source>
</evidence>
<evidence type="ECO:0000256" key="1">
    <source>
        <dbReference type="SAM" id="SignalP"/>
    </source>
</evidence>
<organism evidence="2 3">
    <name type="scientific">Streblomastix strix</name>
    <dbReference type="NCBI Taxonomy" id="222440"/>
    <lineage>
        <taxon>Eukaryota</taxon>
        <taxon>Metamonada</taxon>
        <taxon>Preaxostyla</taxon>
        <taxon>Oxymonadida</taxon>
        <taxon>Streblomastigidae</taxon>
        <taxon>Streblomastix</taxon>
    </lineage>
</organism>
<dbReference type="AlphaFoldDB" id="A0A5J4UTN0"/>
<dbReference type="SUPFAM" id="SSF51126">
    <property type="entry name" value="Pectin lyase-like"/>
    <property type="match status" value="1"/>
</dbReference>
<dbReference type="EMBL" id="SNRW01012682">
    <property type="protein sequence ID" value="KAA6373520.1"/>
    <property type="molecule type" value="Genomic_DNA"/>
</dbReference>
<name>A0A5J4UTN0_9EUKA</name>
<protein>
    <recommendedName>
        <fullName evidence="4">Right handed beta helix domain-containing protein</fullName>
    </recommendedName>
</protein>
<keyword evidence="1" id="KW-0732">Signal</keyword>
<evidence type="ECO:0008006" key="4">
    <source>
        <dbReference type="Google" id="ProtNLM"/>
    </source>
</evidence>
<sequence>MILVYLFTVYLVLCDSFSPFSSQFVSGSSVNAACQFDISKTGQYLTITDALKLTCAQSEGYEIKLLDPEHTEHLALNQAQPISINGGNSVSNIWQVDLLNSEIIDLQQGKLALYNIEFGFLTSVNSISNVSPGKYLIFVGNRDYLPSLTVNQCVFQSISWDSTLDMFHIFVVNGTKAEISNCIFKGINNEQSQTSAININYCNEIILNNCSFQDFSSSTRQDTVQLTEYVDEGLITVKYCEFINNNASSLSKRVQLSIWGHRKLKLEITGNKFSNLRTDEYRVGALQIYDDTYQKTAYQLLHSSSDPSLQFIALCLGVIPTIKIHL</sequence>